<dbReference type="GO" id="GO:0006229">
    <property type="term" value="P:dUTP biosynthetic process"/>
    <property type="evidence" value="ECO:0007669"/>
    <property type="project" value="InterPro"/>
</dbReference>
<dbReference type="PANTHER" id="PTHR42680:SF3">
    <property type="entry name" value="DCTP DEAMINASE"/>
    <property type="match status" value="1"/>
</dbReference>
<reference evidence="2 3" key="1">
    <citation type="submission" date="2019-06" db="EMBL/GenBank/DDBJ databases">
        <title>Description of Kitasatospora acidophila sp. nov. isolated from pine grove soil, and reclassification of Streptomyces novaecaesareae to Kitasatospora novaeceasareae comb. nov.</title>
        <authorList>
            <person name="Kim M.J."/>
        </authorList>
    </citation>
    <scope>NUCLEOTIDE SEQUENCE [LARGE SCALE GENOMIC DNA]</scope>
    <source>
        <strain evidence="2 3">MMS16-CNU292</strain>
    </source>
</reference>
<name>A0A540WBB3_9ACTN</name>
<dbReference type="InterPro" id="IPR036157">
    <property type="entry name" value="dUTPase-like_sf"/>
</dbReference>
<comment type="caution">
    <text evidence="2">The sequence shown here is derived from an EMBL/GenBank/DDBJ whole genome shotgun (WGS) entry which is preliminary data.</text>
</comment>
<dbReference type="Gene3D" id="2.70.40.10">
    <property type="match status" value="1"/>
</dbReference>
<dbReference type="Proteomes" id="UP000319103">
    <property type="component" value="Unassembled WGS sequence"/>
</dbReference>
<dbReference type="SUPFAM" id="SSF51283">
    <property type="entry name" value="dUTPase-like"/>
    <property type="match status" value="1"/>
</dbReference>
<evidence type="ECO:0000313" key="2">
    <source>
        <dbReference type="EMBL" id="TQF06325.1"/>
    </source>
</evidence>
<evidence type="ECO:0000256" key="1">
    <source>
        <dbReference type="ARBA" id="ARBA00023080"/>
    </source>
</evidence>
<dbReference type="RefSeq" id="WP_141636757.1">
    <property type="nucleotide sequence ID" value="NZ_VIGB01000003.1"/>
</dbReference>
<accession>A0A540WBB3</accession>
<dbReference type="Pfam" id="PF22769">
    <property type="entry name" value="DCD"/>
    <property type="match status" value="1"/>
</dbReference>
<dbReference type="GO" id="GO:0008829">
    <property type="term" value="F:dCTP deaminase activity"/>
    <property type="evidence" value="ECO:0007669"/>
    <property type="project" value="InterPro"/>
</dbReference>
<keyword evidence="3" id="KW-1185">Reference proteome</keyword>
<dbReference type="PANTHER" id="PTHR42680">
    <property type="entry name" value="DCTP DEAMINASE"/>
    <property type="match status" value="1"/>
</dbReference>
<evidence type="ECO:0000313" key="3">
    <source>
        <dbReference type="Proteomes" id="UP000319103"/>
    </source>
</evidence>
<dbReference type="EMBL" id="VIGB01000003">
    <property type="protein sequence ID" value="TQF06325.1"/>
    <property type="molecule type" value="Genomic_DNA"/>
</dbReference>
<dbReference type="InterPro" id="IPR011962">
    <property type="entry name" value="dCTP_deaminase"/>
</dbReference>
<dbReference type="AlphaFoldDB" id="A0A540WBB3"/>
<proteinExistence type="predicted"/>
<protein>
    <submittedName>
        <fullName evidence="2">Deoxycytidine deaminase</fullName>
    </submittedName>
</protein>
<organism evidence="2 3">
    <name type="scientific">Kitasatospora acidiphila</name>
    <dbReference type="NCBI Taxonomy" id="2567942"/>
    <lineage>
        <taxon>Bacteria</taxon>
        <taxon>Bacillati</taxon>
        <taxon>Actinomycetota</taxon>
        <taxon>Actinomycetes</taxon>
        <taxon>Kitasatosporales</taxon>
        <taxon>Streptomycetaceae</taxon>
        <taxon>Kitasatospora</taxon>
    </lineage>
</organism>
<dbReference type="GO" id="GO:0015949">
    <property type="term" value="P:nucleobase-containing small molecule interconversion"/>
    <property type="evidence" value="ECO:0007669"/>
    <property type="project" value="TreeGrafter"/>
</dbReference>
<dbReference type="OrthoDB" id="9780956at2"/>
<keyword evidence="1" id="KW-0546">Nucleotide metabolism</keyword>
<sequence>MILTGPFITQEVRAGRIIIEPFDPEAVNPNSYNYRLGKRLKRYDQSEGRFVELELPGNGYVLSPHRMYLGHTVETIGSSVYAMSLIGRSSMGRLGLFLQLSADLGHTTSCHRWTLEIVATRPIRIYPGMVVGQVSFWCNAGTIRPTPALYATFNEPCESRIGAPE</sequence>
<gene>
    <name evidence="2" type="ORF">E6W39_34100</name>
</gene>